<dbReference type="SUPFAM" id="SSF53474">
    <property type="entry name" value="alpha/beta-Hydrolases"/>
    <property type="match status" value="1"/>
</dbReference>
<evidence type="ECO:0000256" key="3">
    <source>
        <dbReference type="RuleBase" id="RU361235"/>
    </source>
</evidence>
<comment type="similarity">
    <text evidence="1 3">Belongs to the type-B carboxylesterase/lipase family.</text>
</comment>
<evidence type="ECO:0000256" key="1">
    <source>
        <dbReference type="ARBA" id="ARBA00005964"/>
    </source>
</evidence>
<keyword evidence="6" id="KW-1185">Reference proteome</keyword>
<protein>
    <recommendedName>
        <fullName evidence="3">Carboxylic ester hydrolase</fullName>
        <ecNumber evidence="3">3.1.1.-</ecNumber>
    </recommendedName>
</protein>
<evidence type="ECO:0000259" key="4">
    <source>
        <dbReference type="Pfam" id="PF00135"/>
    </source>
</evidence>
<dbReference type="Pfam" id="PF00135">
    <property type="entry name" value="COesterase"/>
    <property type="match status" value="1"/>
</dbReference>
<proteinExistence type="inferred from homology"/>
<dbReference type="InterPro" id="IPR029058">
    <property type="entry name" value="AB_hydrolase_fold"/>
</dbReference>
<dbReference type="InterPro" id="IPR002018">
    <property type="entry name" value="CarbesteraseB"/>
</dbReference>
<comment type="caution">
    <text evidence="5">The sequence shown here is derived from an EMBL/GenBank/DDBJ whole genome shotgun (WGS) entry which is preliminary data.</text>
</comment>
<dbReference type="Proteomes" id="UP001225072">
    <property type="component" value="Unassembled WGS sequence"/>
</dbReference>
<name>A0ABU0TKS7_9FLAO</name>
<dbReference type="EC" id="3.1.1.-" evidence="3"/>
<accession>A0ABU0TKS7</accession>
<dbReference type="Gene3D" id="3.40.50.1820">
    <property type="entry name" value="alpha/beta hydrolase"/>
    <property type="match status" value="1"/>
</dbReference>
<feature type="domain" description="Carboxylesterase type B" evidence="4">
    <location>
        <begin position="40"/>
        <end position="328"/>
    </location>
</feature>
<dbReference type="PROSITE" id="PS00122">
    <property type="entry name" value="CARBOXYLESTERASE_B_1"/>
    <property type="match status" value="1"/>
</dbReference>
<organism evidence="5 6">
    <name type="scientific">Chryseobacterium camelliae</name>
    <dbReference type="NCBI Taxonomy" id="1265445"/>
    <lineage>
        <taxon>Bacteria</taxon>
        <taxon>Pseudomonadati</taxon>
        <taxon>Bacteroidota</taxon>
        <taxon>Flavobacteriia</taxon>
        <taxon>Flavobacteriales</taxon>
        <taxon>Weeksellaceae</taxon>
        <taxon>Chryseobacterium group</taxon>
        <taxon>Chryseobacterium</taxon>
    </lineage>
</organism>
<dbReference type="EMBL" id="JAUTAL010000001">
    <property type="protein sequence ID" value="MDQ1097642.1"/>
    <property type="molecule type" value="Genomic_DNA"/>
</dbReference>
<dbReference type="GO" id="GO:0016787">
    <property type="term" value="F:hydrolase activity"/>
    <property type="evidence" value="ECO:0007669"/>
    <property type="project" value="UniProtKB-KW"/>
</dbReference>
<evidence type="ECO:0000313" key="5">
    <source>
        <dbReference type="EMBL" id="MDQ1097642.1"/>
    </source>
</evidence>
<dbReference type="PANTHER" id="PTHR11559">
    <property type="entry name" value="CARBOXYLESTERASE"/>
    <property type="match status" value="1"/>
</dbReference>
<sequence>MLSLSERALQTTVKNQTIHLHTFDTPFGKIQALKENGVLKAASIRYARSERFKMPVPLPYAETESVPDKTPVCPQNISPLLERLIGSTDPEKFEVNESPQFLTVTRPETFSENEKLPVVVWIHGGSYEIGCGDLPTSDPAAWVKEQNIIVVSVSYRLGLFGFLGGDERRPANLGLFDIIEALKWIRNYITSFGGDRENITLFGQSSGGDAVAHLMISEGIENLFRRVIIHSAPLGFRHKRQKMSAEFLRNTALMQDEKEVLKMTEQYTKFLPSTLRYGLKSAMPFCLQYGYAPLCKEEESLALWRERARQYDVLIGSNHDETAFYVKTAEKGIYTYLPNSVLDRIVRITTVSIYEKPARIFAENYAAGGGNIYTFRIHSKIRNNAVGASHCVDLPLIFENREAWKHSELLKNVPWEYIRNNGRKLRTLWAEFARTGRISNDSDLPEILELHKIQ</sequence>
<keyword evidence="2 3" id="KW-0378">Hydrolase</keyword>
<dbReference type="InterPro" id="IPR019826">
    <property type="entry name" value="Carboxylesterase_B_AS"/>
</dbReference>
<reference evidence="5 6" key="1">
    <citation type="submission" date="2023-07" db="EMBL/GenBank/DDBJ databases">
        <title>Functional and genomic diversity of the sorghum phyllosphere microbiome.</title>
        <authorList>
            <person name="Shade A."/>
        </authorList>
    </citation>
    <scope>NUCLEOTIDE SEQUENCE [LARGE SCALE GENOMIC DNA]</scope>
    <source>
        <strain evidence="5 6">SORGH_AS_1064</strain>
    </source>
</reference>
<evidence type="ECO:0000313" key="6">
    <source>
        <dbReference type="Proteomes" id="UP001225072"/>
    </source>
</evidence>
<dbReference type="RefSeq" id="WP_307451313.1">
    <property type="nucleotide sequence ID" value="NZ_JAUTAL010000001.1"/>
</dbReference>
<dbReference type="InterPro" id="IPR050309">
    <property type="entry name" value="Type-B_Carboxylest/Lipase"/>
</dbReference>
<gene>
    <name evidence="5" type="ORF">QE404_002789</name>
</gene>
<evidence type="ECO:0000256" key="2">
    <source>
        <dbReference type="ARBA" id="ARBA00022801"/>
    </source>
</evidence>